<dbReference type="Gene3D" id="2.40.160.10">
    <property type="entry name" value="Porin"/>
    <property type="match status" value="1"/>
</dbReference>
<feature type="chain" id="PRO_5013358925" description="Porin" evidence="1">
    <location>
        <begin position="32"/>
        <end position="411"/>
    </location>
</feature>
<comment type="caution">
    <text evidence="2">The sequence shown here is derived from an EMBL/GenBank/DDBJ whole genome shotgun (WGS) entry which is preliminary data.</text>
</comment>
<name>A0A1M3L1F9_9BACT</name>
<evidence type="ECO:0008006" key="4">
    <source>
        <dbReference type="Google" id="ProtNLM"/>
    </source>
</evidence>
<dbReference type="STRING" id="1895771.BGO89_05415"/>
<proteinExistence type="predicted"/>
<sequence>MATLFLRSVTALGTLSLVAAAILLMPRTASAQATTSSHSSFDFNTDGISFATADSSSKVMMRFRMQNTATVTTKSVDDLSFASTDWAVRRLRIRFGGHLVDPRLTFNLQLSFARGDLDYTDTQFPNIVRDAMIFWNFSPRLQVSFGQTKLPGNRQRVISSADIQFPDRSIVNSAFTLDRDFGFQGFWRPVDGDVIVNLRGAISSGDGRNQPAIPGGGLAYTGRAEILPFGSFLKGGDYFEGDLLREPAPKVSVGLSFQHNENQTRTRGSLGAKLYEQRTAQTLYADALLKYSGLAVYCEYARRRSDDPLTRSSDGKVAAVFVGHGMLAQVTYCFPFMFEVGTRFARVVPDDDLKMLPEGFTDQTTSLNLGYYLNKHRVKMQIELGRGDREVLATDVKSAFYFGRFNMELGI</sequence>
<gene>
    <name evidence="2" type="ORF">BGO89_05415</name>
</gene>
<evidence type="ECO:0000313" key="3">
    <source>
        <dbReference type="Proteomes" id="UP000184233"/>
    </source>
</evidence>
<keyword evidence="1" id="KW-0732">Signal</keyword>
<dbReference type="Pfam" id="PF07396">
    <property type="entry name" value="Porin_O_P"/>
    <property type="match status" value="1"/>
</dbReference>
<dbReference type="EMBL" id="MKVH01000015">
    <property type="protein sequence ID" value="OJX58745.1"/>
    <property type="molecule type" value="Genomic_DNA"/>
</dbReference>
<dbReference type="Proteomes" id="UP000184233">
    <property type="component" value="Unassembled WGS sequence"/>
</dbReference>
<feature type="signal peptide" evidence="1">
    <location>
        <begin position="1"/>
        <end position="31"/>
    </location>
</feature>
<dbReference type="InterPro" id="IPR023614">
    <property type="entry name" value="Porin_dom_sf"/>
</dbReference>
<protein>
    <recommendedName>
        <fullName evidence="4">Porin</fullName>
    </recommendedName>
</protein>
<dbReference type="InterPro" id="IPR010870">
    <property type="entry name" value="Porin_O/P"/>
</dbReference>
<accession>A0A1M3L1F9</accession>
<dbReference type="AlphaFoldDB" id="A0A1M3L1F9"/>
<reference evidence="2 3" key="1">
    <citation type="submission" date="2016-09" db="EMBL/GenBank/DDBJ databases">
        <title>Genome-resolved meta-omics ties microbial dynamics to process performance in biotechnology for thiocyanate degradation.</title>
        <authorList>
            <person name="Kantor R.S."/>
            <person name="Huddy R.J."/>
            <person name="Iyer R."/>
            <person name="Thomas B.C."/>
            <person name="Brown C.T."/>
            <person name="Anantharaman K."/>
            <person name="Tringe S."/>
            <person name="Hettich R.L."/>
            <person name="Harrison S.T."/>
            <person name="Banfield J.F."/>
        </authorList>
    </citation>
    <scope>NUCLEOTIDE SEQUENCE [LARGE SCALE GENOMIC DNA]</scope>
    <source>
        <strain evidence="2">59-99</strain>
    </source>
</reference>
<evidence type="ECO:0000313" key="2">
    <source>
        <dbReference type="EMBL" id="OJX58745.1"/>
    </source>
</evidence>
<dbReference type="SUPFAM" id="SSF56935">
    <property type="entry name" value="Porins"/>
    <property type="match status" value="1"/>
</dbReference>
<organism evidence="2 3">
    <name type="scientific">Candidatus Kapaibacterium thiocyanatum</name>
    <dbReference type="NCBI Taxonomy" id="1895771"/>
    <lineage>
        <taxon>Bacteria</taxon>
        <taxon>Pseudomonadati</taxon>
        <taxon>Candidatus Kapaibacteriota</taxon>
        <taxon>Candidatus Kapaibacteriia</taxon>
        <taxon>Candidatus Kapaibacteriales</taxon>
        <taxon>Candidatus Kapaibacteriaceae</taxon>
        <taxon>Candidatus Kapaibacterium</taxon>
    </lineage>
</organism>
<evidence type="ECO:0000256" key="1">
    <source>
        <dbReference type="SAM" id="SignalP"/>
    </source>
</evidence>